<feature type="region of interest" description="Disordered" evidence="1">
    <location>
        <begin position="1"/>
        <end position="65"/>
    </location>
</feature>
<reference evidence="2 3" key="1">
    <citation type="journal article" date="2020" name="Fungal Divers.">
        <title>Resolving the Mortierellaceae phylogeny through synthesis of multi-gene phylogenetics and phylogenomics.</title>
        <authorList>
            <person name="Vandepol N."/>
            <person name="Liber J."/>
            <person name="Desiro A."/>
            <person name="Na H."/>
            <person name="Kennedy M."/>
            <person name="Barry K."/>
            <person name="Grigoriev I.V."/>
            <person name="Miller A.N."/>
            <person name="O'Donnell K."/>
            <person name="Stajich J.E."/>
            <person name="Bonito G."/>
        </authorList>
    </citation>
    <scope>NUCLEOTIDE SEQUENCE [LARGE SCALE GENOMIC DNA]</scope>
    <source>
        <strain evidence="2 3">AD045</strain>
    </source>
</reference>
<evidence type="ECO:0000313" key="2">
    <source>
        <dbReference type="EMBL" id="KAG0277410.1"/>
    </source>
</evidence>
<sequence>SVRSDDAPRQGGQTQGIFLDNHVVNIGGQAQNPPQAAAPNGQNAPDQNQNPDPQGGAAVQPPAPA</sequence>
<accession>A0ABQ7JK85</accession>
<dbReference type="EMBL" id="JAAAIM010001571">
    <property type="protein sequence ID" value="KAG0277410.1"/>
    <property type="molecule type" value="Genomic_DNA"/>
</dbReference>
<gene>
    <name evidence="2" type="ORF">BGZ96_002878</name>
</gene>
<dbReference type="Proteomes" id="UP001194696">
    <property type="component" value="Unassembled WGS sequence"/>
</dbReference>
<feature type="compositionally biased region" description="Low complexity" evidence="1">
    <location>
        <begin position="27"/>
        <end position="65"/>
    </location>
</feature>
<feature type="non-terminal residue" evidence="2">
    <location>
        <position position="1"/>
    </location>
</feature>
<evidence type="ECO:0000313" key="3">
    <source>
        <dbReference type="Proteomes" id="UP001194696"/>
    </source>
</evidence>
<organism evidence="2 3">
    <name type="scientific">Linnemannia gamsii</name>
    <dbReference type="NCBI Taxonomy" id="64522"/>
    <lineage>
        <taxon>Eukaryota</taxon>
        <taxon>Fungi</taxon>
        <taxon>Fungi incertae sedis</taxon>
        <taxon>Mucoromycota</taxon>
        <taxon>Mortierellomycotina</taxon>
        <taxon>Mortierellomycetes</taxon>
        <taxon>Mortierellales</taxon>
        <taxon>Mortierellaceae</taxon>
        <taxon>Linnemannia</taxon>
    </lineage>
</organism>
<keyword evidence="3" id="KW-1185">Reference proteome</keyword>
<proteinExistence type="predicted"/>
<evidence type="ECO:0000256" key="1">
    <source>
        <dbReference type="SAM" id="MobiDB-lite"/>
    </source>
</evidence>
<name>A0ABQ7JK85_9FUNG</name>
<comment type="caution">
    <text evidence="2">The sequence shown here is derived from an EMBL/GenBank/DDBJ whole genome shotgun (WGS) entry which is preliminary data.</text>
</comment>
<protein>
    <submittedName>
        <fullName evidence="2">Uncharacterized protein</fullName>
    </submittedName>
</protein>